<organism evidence="4 5">
    <name type="scientific">Rhodovibrio salinarum</name>
    <dbReference type="NCBI Taxonomy" id="1087"/>
    <lineage>
        <taxon>Bacteria</taxon>
        <taxon>Pseudomonadati</taxon>
        <taxon>Pseudomonadota</taxon>
        <taxon>Alphaproteobacteria</taxon>
        <taxon>Rhodospirillales</taxon>
        <taxon>Rhodovibrionaceae</taxon>
        <taxon>Rhodovibrio</taxon>
    </lineage>
</organism>
<dbReference type="InterPro" id="IPR025433">
    <property type="entry name" value="DUF4168"/>
</dbReference>
<dbReference type="RefSeq" id="WP_027288805.1">
    <property type="nucleotide sequence ID" value="NZ_NRRE01000026.1"/>
</dbReference>
<name>A0A934QK66_9PROT</name>
<evidence type="ECO:0000259" key="3">
    <source>
        <dbReference type="Pfam" id="PF13767"/>
    </source>
</evidence>
<evidence type="ECO:0000313" key="4">
    <source>
        <dbReference type="EMBL" id="MBK1698045.1"/>
    </source>
</evidence>
<reference evidence="4" key="2">
    <citation type="journal article" date="2020" name="Microorganisms">
        <title>Osmotic Adaptation and Compatible Solute Biosynthesis of Phototrophic Bacteria as Revealed from Genome Analyses.</title>
        <authorList>
            <person name="Imhoff J.F."/>
            <person name="Rahn T."/>
            <person name="Kunzel S."/>
            <person name="Keller A."/>
            <person name="Neulinger S.C."/>
        </authorList>
    </citation>
    <scope>NUCLEOTIDE SEQUENCE</scope>
    <source>
        <strain evidence="4">DSM 9154</strain>
    </source>
</reference>
<gene>
    <name evidence="4" type="ORF">CKO21_12420</name>
</gene>
<feature type="region of interest" description="Disordered" evidence="1">
    <location>
        <begin position="123"/>
        <end position="157"/>
    </location>
</feature>
<reference evidence="4" key="1">
    <citation type="submission" date="2017-08" db="EMBL/GenBank/DDBJ databases">
        <authorList>
            <person name="Imhoff J.F."/>
            <person name="Rahn T."/>
            <person name="Kuenzel S."/>
            <person name="Neulinger S.C."/>
        </authorList>
    </citation>
    <scope>NUCLEOTIDE SEQUENCE</scope>
    <source>
        <strain evidence="4">DSM 9154</strain>
    </source>
</reference>
<proteinExistence type="predicted"/>
<evidence type="ECO:0000313" key="5">
    <source>
        <dbReference type="Proteomes" id="UP000778970"/>
    </source>
</evidence>
<dbReference type="Proteomes" id="UP000778970">
    <property type="component" value="Unassembled WGS sequence"/>
</dbReference>
<comment type="caution">
    <text evidence="4">The sequence shown here is derived from an EMBL/GenBank/DDBJ whole genome shotgun (WGS) entry which is preliminary data.</text>
</comment>
<feature type="compositionally biased region" description="Low complexity" evidence="1">
    <location>
        <begin position="27"/>
        <end position="47"/>
    </location>
</feature>
<keyword evidence="5" id="KW-1185">Reference proteome</keyword>
<evidence type="ECO:0000256" key="2">
    <source>
        <dbReference type="SAM" id="SignalP"/>
    </source>
</evidence>
<dbReference type="EMBL" id="NRRE01000026">
    <property type="protein sequence ID" value="MBK1698045.1"/>
    <property type="molecule type" value="Genomic_DNA"/>
</dbReference>
<protein>
    <submittedName>
        <fullName evidence="4">DUF4168 domain-containing protein</fullName>
    </submittedName>
</protein>
<sequence>MSIRVSRLAALAFSFAMIGATVGTTPAVAADGSKNANQGQQQSQQQAPTPDFSDEKLDAFADAAVKISEVRRAWTPKIRQAQQGGDKEKAQSLAEQATGEMRTTIQNTENISVKEYRQIAKAAQQDEELANELSSIVKTKMQKKRGGQGETDQGGSQ</sequence>
<feature type="chain" id="PRO_5037619626" evidence="2">
    <location>
        <begin position="30"/>
        <end position="157"/>
    </location>
</feature>
<dbReference type="Pfam" id="PF13767">
    <property type="entry name" value="DUF4168"/>
    <property type="match status" value="1"/>
</dbReference>
<dbReference type="AlphaFoldDB" id="A0A934QK66"/>
<feature type="region of interest" description="Disordered" evidence="1">
    <location>
        <begin position="78"/>
        <end position="106"/>
    </location>
</feature>
<feature type="region of interest" description="Disordered" evidence="1">
    <location>
        <begin position="27"/>
        <end position="54"/>
    </location>
</feature>
<feature type="domain" description="DUF4168" evidence="3">
    <location>
        <begin position="53"/>
        <end position="132"/>
    </location>
</feature>
<accession>A0A934QK66</accession>
<evidence type="ECO:0000256" key="1">
    <source>
        <dbReference type="SAM" id="MobiDB-lite"/>
    </source>
</evidence>
<feature type="signal peptide" evidence="2">
    <location>
        <begin position="1"/>
        <end position="29"/>
    </location>
</feature>
<keyword evidence="2" id="KW-0732">Signal</keyword>